<comment type="caution">
    <text evidence="3">The sequence shown here is derived from an EMBL/GenBank/DDBJ whole genome shotgun (WGS) entry which is preliminary data.</text>
</comment>
<dbReference type="PANTHER" id="PTHR40758:SF1">
    <property type="entry name" value="CONSERVED PROTEIN"/>
    <property type="match status" value="1"/>
</dbReference>
<dbReference type="RefSeq" id="WP_367921728.1">
    <property type="nucleotide sequence ID" value="NZ_BAABAC010000049.1"/>
</dbReference>
<dbReference type="InterPro" id="IPR010872">
    <property type="entry name" value="MDMPI_C-term_domain"/>
</dbReference>
<evidence type="ECO:0000313" key="4">
    <source>
        <dbReference type="Proteomes" id="UP001597229"/>
    </source>
</evidence>
<feature type="domain" description="Mycothiol-dependent maleylpyruvate isomerase metal-binding" evidence="2">
    <location>
        <begin position="10"/>
        <end position="134"/>
    </location>
</feature>
<protein>
    <submittedName>
        <fullName evidence="3">Maleylpyruvate isomerase family mycothiol-dependent enzyme</fullName>
    </submittedName>
</protein>
<evidence type="ECO:0000313" key="3">
    <source>
        <dbReference type="EMBL" id="MFD1249267.1"/>
    </source>
</evidence>
<evidence type="ECO:0000259" key="1">
    <source>
        <dbReference type="Pfam" id="PF07398"/>
    </source>
</evidence>
<dbReference type="Gene3D" id="1.20.120.450">
    <property type="entry name" value="dinb family like domain"/>
    <property type="match status" value="1"/>
</dbReference>
<organism evidence="3 4">
    <name type="scientific">Nocardioides ginsengisoli</name>
    <dbReference type="NCBI Taxonomy" id="363868"/>
    <lineage>
        <taxon>Bacteria</taxon>
        <taxon>Bacillati</taxon>
        <taxon>Actinomycetota</taxon>
        <taxon>Actinomycetes</taxon>
        <taxon>Propionibacteriales</taxon>
        <taxon>Nocardioidaceae</taxon>
        <taxon>Nocardioides</taxon>
    </lineage>
</organism>
<dbReference type="InterPro" id="IPR024344">
    <property type="entry name" value="MDMPI_metal-binding"/>
</dbReference>
<feature type="domain" description="MDMPI C-terminal" evidence="1">
    <location>
        <begin position="147"/>
        <end position="253"/>
    </location>
</feature>
<evidence type="ECO:0000259" key="2">
    <source>
        <dbReference type="Pfam" id="PF11716"/>
    </source>
</evidence>
<gene>
    <name evidence="3" type="ORF">ACFQ3F_15825</name>
</gene>
<reference evidence="4" key="1">
    <citation type="journal article" date="2019" name="Int. J. Syst. Evol. Microbiol.">
        <title>The Global Catalogue of Microorganisms (GCM) 10K type strain sequencing project: providing services to taxonomists for standard genome sequencing and annotation.</title>
        <authorList>
            <consortium name="The Broad Institute Genomics Platform"/>
            <consortium name="The Broad Institute Genome Sequencing Center for Infectious Disease"/>
            <person name="Wu L."/>
            <person name="Ma J."/>
        </authorList>
    </citation>
    <scope>NUCLEOTIDE SEQUENCE [LARGE SCALE GENOMIC DNA]</scope>
    <source>
        <strain evidence="4">CCUG 52478</strain>
    </source>
</reference>
<dbReference type="SUPFAM" id="SSF109854">
    <property type="entry name" value="DinB/YfiT-like putative metalloenzymes"/>
    <property type="match status" value="1"/>
</dbReference>
<keyword evidence="3" id="KW-0413">Isomerase</keyword>
<dbReference type="Pfam" id="PF11716">
    <property type="entry name" value="MDMPI_N"/>
    <property type="match status" value="1"/>
</dbReference>
<dbReference type="GO" id="GO:0016853">
    <property type="term" value="F:isomerase activity"/>
    <property type="evidence" value="ECO:0007669"/>
    <property type="project" value="UniProtKB-KW"/>
</dbReference>
<keyword evidence="4" id="KW-1185">Reference proteome</keyword>
<sequence length="266" mass="28840">MTRLDPAAYLAHIEAESARFLDVLSTCAPDAQVPSCPDWNAADLLWHLGTVQYFWHRIISTRPAGPDDDEEPVRPDSYDELLAFFSATHASFLAALAAADPEEKAWSWSLPSDQNVAFTYRRQAHEVLIHRLDAELAAGVSSGMPADLATDGVHEALDVMFGGLPEWGVFTPAPSYVEYRITDTGVSVWAQIGTFSGTSPEGKTYTDEPDQHVVPDPGVAPALVVSGTAADLDAWLWHRVGDERVVIEGDDEVRAVVAAVLGQSID</sequence>
<dbReference type="EMBL" id="JBHTLX010000020">
    <property type="protein sequence ID" value="MFD1249267.1"/>
    <property type="molecule type" value="Genomic_DNA"/>
</dbReference>
<dbReference type="Pfam" id="PF07398">
    <property type="entry name" value="MDMPI_C"/>
    <property type="match status" value="1"/>
</dbReference>
<dbReference type="Proteomes" id="UP001597229">
    <property type="component" value="Unassembled WGS sequence"/>
</dbReference>
<dbReference type="PANTHER" id="PTHR40758">
    <property type="entry name" value="CONSERVED PROTEIN"/>
    <property type="match status" value="1"/>
</dbReference>
<name>A0ABW3W222_9ACTN</name>
<dbReference type="NCBIfam" id="TIGR03083">
    <property type="entry name" value="maleylpyruvate isomerase family mycothiol-dependent enzyme"/>
    <property type="match status" value="1"/>
</dbReference>
<dbReference type="InterPro" id="IPR017517">
    <property type="entry name" value="Maleyloyr_isom"/>
</dbReference>
<dbReference type="InterPro" id="IPR034660">
    <property type="entry name" value="DinB/YfiT-like"/>
</dbReference>
<accession>A0ABW3W222</accession>
<proteinExistence type="predicted"/>